<evidence type="ECO:0008006" key="3">
    <source>
        <dbReference type="Google" id="ProtNLM"/>
    </source>
</evidence>
<sequence>MPNWRDGRVVLLGDSTWCASPLSGLGTALALRGAAELAAALDAAGVLADPGRLPTALEAFEQAMRPRIASAQQLPPGRVASVAPRTALGIRVNALAMRLLRSRALRPLVRRAMAGTEHGRTPGKVTVTTAAAPAG</sequence>
<evidence type="ECO:0000313" key="1">
    <source>
        <dbReference type="EMBL" id="GAA4885355.1"/>
    </source>
</evidence>
<organism evidence="1 2">
    <name type="scientific">Kitasatospora terrestris</name>
    <dbReference type="NCBI Taxonomy" id="258051"/>
    <lineage>
        <taxon>Bacteria</taxon>
        <taxon>Bacillati</taxon>
        <taxon>Actinomycetota</taxon>
        <taxon>Actinomycetes</taxon>
        <taxon>Kitasatosporales</taxon>
        <taxon>Streptomycetaceae</taxon>
        <taxon>Kitasatospora</taxon>
    </lineage>
</organism>
<comment type="caution">
    <text evidence="1">The sequence shown here is derived from an EMBL/GenBank/DDBJ whole genome shotgun (WGS) entry which is preliminary data.</text>
</comment>
<name>A0ABP9EXY7_9ACTN</name>
<gene>
    <name evidence="1" type="ORF">GCM10023235_78010</name>
</gene>
<dbReference type="SUPFAM" id="SSF51905">
    <property type="entry name" value="FAD/NAD(P)-binding domain"/>
    <property type="match status" value="1"/>
</dbReference>
<dbReference type="PANTHER" id="PTHR46865">
    <property type="entry name" value="OXIDOREDUCTASE-RELATED"/>
    <property type="match status" value="1"/>
</dbReference>
<dbReference type="EMBL" id="BAABIS010000001">
    <property type="protein sequence ID" value="GAA4885355.1"/>
    <property type="molecule type" value="Genomic_DNA"/>
</dbReference>
<dbReference type="Gene3D" id="3.50.50.60">
    <property type="entry name" value="FAD/NAD(P)-binding domain"/>
    <property type="match status" value="1"/>
</dbReference>
<protein>
    <recommendedName>
        <fullName evidence="3">FAD-binding domain-containing protein</fullName>
    </recommendedName>
</protein>
<dbReference type="Proteomes" id="UP001501752">
    <property type="component" value="Unassembled WGS sequence"/>
</dbReference>
<keyword evidence="2" id="KW-1185">Reference proteome</keyword>
<dbReference type="RefSeq" id="WP_345701661.1">
    <property type="nucleotide sequence ID" value="NZ_BAABIS010000001.1"/>
</dbReference>
<evidence type="ECO:0000313" key="2">
    <source>
        <dbReference type="Proteomes" id="UP001501752"/>
    </source>
</evidence>
<dbReference type="InterPro" id="IPR036188">
    <property type="entry name" value="FAD/NAD-bd_sf"/>
</dbReference>
<dbReference type="InterPro" id="IPR051704">
    <property type="entry name" value="FAD_aromatic-hydroxylase"/>
</dbReference>
<proteinExistence type="predicted"/>
<accession>A0ABP9EXY7</accession>
<reference evidence="2" key="1">
    <citation type="journal article" date="2019" name="Int. J. Syst. Evol. Microbiol.">
        <title>The Global Catalogue of Microorganisms (GCM) 10K type strain sequencing project: providing services to taxonomists for standard genome sequencing and annotation.</title>
        <authorList>
            <consortium name="The Broad Institute Genomics Platform"/>
            <consortium name="The Broad Institute Genome Sequencing Center for Infectious Disease"/>
            <person name="Wu L."/>
            <person name="Ma J."/>
        </authorList>
    </citation>
    <scope>NUCLEOTIDE SEQUENCE [LARGE SCALE GENOMIC DNA]</scope>
    <source>
        <strain evidence="2">JCM 13006</strain>
    </source>
</reference>